<comment type="similarity">
    <text evidence="1">Belongs to the DSD1 family.</text>
</comment>
<evidence type="ECO:0000313" key="5">
    <source>
        <dbReference type="Proteomes" id="UP000215002"/>
    </source>
</evidence>
<dbReference type="SMART" id="SM01119">
    <property type="entry name" value="D-ser_dehydrat"/>
    <property type="match status" value="1"/>
</dbReference>
<proteinExistence type="inferred from homology"/>
<dbReference type="PANTHER" id="PTHR28004">
    <property type="entry name" value="ZGC:162816-RELATED"/>
    <property type="match status" value="1"/>
</dbReference>
<name>A0A223NWE5_9SPHI</name>
<dbReference type="InterPro" id="IPR029066">
    <property type="entry name" value="PLP-binding_barrel"/>
</dbReference>
<dbReference type="Pfam" id="PF01168">
    <property type="entry name" value="Ala_racemase_N"/>
    <property type="match status" value="1"/>
</dbReference>
<evidence type="ECO:0000256" key="1">
    <source>
        <dbReference type="ARBA" id="ARBA00005323"/>
    </source>
</evidence>
<dbReference type="SUPFAM" id="SSF51419">
    <property type="entry name" value="PLP-binding barrel"/>
    <property type="match status" value="1"/>
</dbReference>
<evidence type="ECO:0000259" key="3">
    <source>
        <dbReference type="SMART" id="SM01119"/>
    </source>
</evidence>
<dbReference type="InterPro" id="IPR001608">
    <property type="entry name" value="Ala_racemase_N"/>
</dbReference>
<keyword evidence="2" id="KW-0456">Lyase</keyword>
<dbReference type="GO" id="GO:0036088">
    <property type="term" value="P:D-serine catabolic process"/>
    <property type="evidence" value="ECO:0007669"/>
    <property type="project" value="TreeGrafter"/>
</dbReference>
<dbReference type="CDD" id="cd06821">
    <property type="entry name" value="PLPDE_III_D-TA"/>
    <property type="match status" value="1"/>
</dbReference>
<dbReference type="Pfam" id="PF14031">
    <property type="entry name" value="D-ser_dehydrat"/>
    <property type="match status" value="1"/>
</dbReference>
<dbReference type="GO" id="GO:0008721">
    <property type="term" value="F:D-serine ammonia-lyase activity"/>
    <property type="evidence" value="ECO:0007669"/>
    <property type="project" value="TreeGrafter"/>
</dbReference>
<dbReference type="EMBL" id="CP022743">
    <property type="protein sequence ID" value="ASU34024.1"/>
    <property type="molecule type" value="Genomic_DNA"/>
</dbReference>
<evidence type="ECO:0000256" key="2">
    <source>
        <dbReference type="ARBA" id="ARBA00023239"/>
    </source>
</evidence>
<dbReference type="InterPro" id="IPR026956">
    <property type="entry name" value="D-ser_dehydrat-like_dom"/>
</dbReference>
<evidence type="ECO:0000313" key="4">
    <source>
        <dbReference type="EMBL" id="ASU34024.1"/>
    </source>
</evidence>
<feature type="domain" description="D-serine dehydratase-like" evidence="3">
    <location>
        <begin position="262"/>
        <end position="352"/>
    </location>
</feature>
<dbReference type="AlphaFoldDB" id="A0A223NWE5"/>
<reference evidence="4 5" key="1">
    <citation type="submission" date="2017-08" db="EMBL/GenBank/DDBJ databases">
        <title>Complete genome sequence of Mucilaginibacter sp. strain BJC16-A31.</title>
        <authorList>
            <consortium name="Henan University of Science and Technology"/>
            <person name="You X."/>
        </authorList>
    </citation>
    <scope>NUCLEOTIDE SEQUENCE [LARGE SCALE GENOMIC DNA]</scope>
    <source>
        <strain evidence="4 5">BJC16-A31</strain>
    </source>
</reference>
<keyword evidence="5" id="KW-1185">Reference proteome</keyword>
<dbReference type="Gene3D" id="3.20.20.10">
    <property type="entry name" value="Alanine racemase"/>
    <property type="match status" value="1"/>
</dbReference>
<accession>A0A223NWE5</accession>
<dbReference type="Gene3D" id="2.40.37.20">
    <property type="entry name" value="D-serine dehydratase-like domain"/>
    <property type="match status" value="1"/>
</dbReference>
<protein>
    <submittedName>
        <fullName evidence="4">Threonine aldolase</fullName>
    </submittedName>
</protein>
<dbReference type="RefSeq" id="WP_094570419.1">
    <property type="nucleotide sequence ID" value="NZ_CP022743.1"/>
</dbReference>
<dbReference type="PANTHER" id="PTHR28004:SF2">
    <property type="entry name" value="D-SERINE DEHYDRATASE"/>
    <property type="match status" value="1"/>
</dbReference>
<dbReference type="KEGG" id="muc:MuYL_2134"/>
<gene>
    <name evidence="4" type="ORF">MuYL_2134</name>
</gene>
<dbReference type="InterPro" id="IPR051466">
    <property type="entry name" value="D-amino_acid_metab_enzyme"/>
</dbReference>
<dbReference type="OrthoDB" id="9788869at2"/>
<organism evidence="4 5">
    <name type="scientific">Mucilaginibacter xinganensis</name>
    <dbReference type="NCBI Taxonomy" id="1234841"/>
    <lineage>
        <taxon>Bacteria</taxon>
        <taxon>Pseudomonadati</taxon>
        <taxon>Bacteroidota</taxon>
        <taxon>Sphingobacteriia</taxon>
        <taxon>Sphingobacteriales</taxon>
        <taxon>Sphingobacteriaceae</taxon>
        <taxon>Mucilaginibacter</taxon>
    </lineage>
</organism>
<dbReference type="InterPro" id="IPR042208">
    <property type="entry name" value="D-ser_dehydrat-like_sf"/>
</dbReference>
<sequence>MNELDWYFIKDIENLDTPALVVYPDRVKENINILKGMLDNTDRLRPHVKTHKSEEVTKLMLEAGIGKFKCATIAEAEMLGMCNAPDVLLAYQPVGPKLKRFVALIKEYPGTKFSCLADNLNAVREISEAATNSNISIAVYLDLNVGQNRTGIKPGNEALQLYMDCTKLSGIEMKGLHAYDGHIHDADFNTRMVQCNASFEPVLKVQAGLQKKGYAKPIIIAGGSPTFPIHAKCTDVECSPGTFVYWDKGYQTAFKEQQFLPAALVITRVISLPDETTLCLDLGHKSIAAERELKSRVYLINAPELEVLSQSEEHLVVQVAAHHNYKVGDVIYGMPYHICPTVALYERAITIEDNQVSGEWKNIARDRKIIT</sequence>
<dbReference type="Proteomes" id="UP000215002">
    <property type="component" value="Chromosome"/>
</dbReference>